<dbReference type="Gene3D" id="1.20.5.1930">
    <property type="match status" value="1"/>
</dbReference>
<dbReference type="PANTHER" id="PTHR24421">
    <property type="entry name" value="NITRATE/NITRITE SENSOR PROTEIN NARX-RELATED"/>
    <property type="match status" value="1"/>
</dbReference>
<dbReference type="GO" id="GO:0005886">
    <property type="term" value="C:plasma membrane"/>
    <property type="evidence" value="ECO:0007669"/>
    <property type="project" value="UniProtKB-SubCell"/>
</dbReference>
<keyword evidence="3" id="KW-0808">Transferase</keyword>
<sequence length="461" mass="52078">MGFVSNRRLTLNIILLSIVPLIIVVVIVASILFSQAKQLVEEQVALTRNNVLAVKKQELKQYVEMAVKSIEPYYLDDSLTEELAKQIVAEKLSSLTYGSDGYFFAYTWEGDALVLPYQTDRIGKNWWNVEDVQGKKLLQELIQAGKNGGGFVDYLWHKPSKKEPLPKLSYAVSLDKWQWMVGTGVYLDDIERQVEHMQNGFDQNVGKTSTALFGLVFVAVSVIAALGASLNLNVRRLANQQLSVLNQQIIDSQENERRRVSRELHDGVNQLLVAAKYRLDNVSQEANEEKKELELDASKNAMEQAIVELRRISRDLRPPQLDDLGLVAGIEAYINELRERTQLELVFEHDIDGEEFLPEVETTLYRVVQEALHNVEKHANAQGVDVIMQREGRMLILTVSDDGVGIPAKKLKSGKRKQPIFEHMGLQNMKERIQAIGGTFTVTSEQGQGTEVRVSLNMEFV</sequence>
<dbReference type="InterPro" id="IPR033480">
    <property type="entry name" value="sCache_2"/>
</dbReference>
<comment type="caution">
    <text evidence="12">The sequence shown here is derived from an EMBL/GenBank/DDBJ whole genome shotgun (WGS) entry which is preliminary data.</text>
</comment>
<keyword evidence="6 10" id="KW-1133">Transmembrane helix</keyword>
<dbReference type="SMART" id="SM01049">
    <property type="entry name" value="Cache_2"/>
    <property type="match status" value="1"/>
</dbReference>
<feature type="transmembrane region" description="Helical" evidence="10">
    <location>
        <begin position="12"/>
        <end position="33"/>
    </location>
</feature>
<evidence type="ECO:0000256" key="1">
    <source>
        <dbReference type="ARBA" id="ARBA00004651"/>
    </source>
</evidence>
<evidence type="ECO:0000256" key="7">
    <source>
        <dbReference type="ARBA" id="ARBA00023012"/>
    </source>
</evidence>
<keyword evidence="5 12" id="KW-0418">Kinase</keyword>
<gene>
    <name evidence="12" type="ORF">APB76_06670</name>
</gene>
<dbReference type="Pfam" id="PF07730">
    <property type="entry name" value="HisKA_3"/>
    <property type="match status" value="1"/>
</dbReference>
<accession>A0A177Y265</accession>
<evidence type="ECO:0000259" key="11">
    <source>
        <dbReference type="PROSITE" id="PS50109"/>
    </source>
</evidence>
<dbReference type="Gene3D" id="3.30.450.20">
    <property type="entry name" value="PAS domain"/>
    <property type="match status" value="1"/>
</dbReference>
<dbReference type="CDD" id="cd16917">
    <property type="entry name" value="HATPase_UhpB-NarQ-NarX-like"/>
    <property type="match status" value="1"/>
</dbReference>
<dbReference type="SUPFAM" id="SSF55874">
    <property type="entry name" value="ATPase domain of HSP90 chaperone/DNA topoisomerase II/histidine kinase"/>
    <property type="match status" value="1"/>
</dbReference>
<dbReference type="Pfam" id="PF17200">
    <property type="entry name" value="sCache_2"/>
    <property type="match status" value="1"/>
</dbReference>
<dbReference type="InterPro" id="IPR050482">
    <property type="entry name" value="Sensor_HK_TwoCompSys"/>
</dbReference>
<keyword evidence="4 10" id="KW-0812">Transmembrane</keyword>
<evidence type="ECO:0000256" key="10">
    <source>
        <dbReference type="SAM" id="Phobius"/>
    </source>
</evidence>
<dbReference type="SMART" id="SM00387">
    <property type="entry name" value="HATPase_c"/>
    <property type="match status" value="1"/>
</dbReference>
<dbReference type="AlphaFoldDB" id="A0A177Y265"/>
<evidence type="ECO:0000256" key="4">
    <source>
        <dbReference type="ARBA" id="ARBA00022692"/>
    </source>
</evidence>
<dbReference type="PANTHER" id="PTHR24421:SF59">
    <property type="entry name" value="OXYGEN SENSOR HISTIDINE KINASE NREB"/>
    <property type="match status" value="1"/>
</dbReference>
<evidence type="ECO:0000256" key="2">
    <source>
        <dbReference type="ARBA" id="ARBA00022475"/>
    </source>
</evidence>
<keyword evidence="9" id="KW-0175">Coiled coil</keyword>
<keyword evidence="7" id="KW-0902">Two-component regulatory system</keyword>
<evidence type="ECO:0000256" key="9">
    <source>
        <dbReference type="SAM" id="Coils"/>
    </source>
</evidence>
<dbReference type="InterPro" id="IPR036890">
    <property type="entry name" value="HATPase_C_sf"/>
</dbReference>
<evidence type="ECO:0000256" key="5">
    <source>
        <dbReference type="ARBA" id="ARBA00022777"/>
    </source>
</evidence>
<proteinExistence type="predicted"/>
<organism evidence="12 13">
    <name type="scientific">Vibrio bivalvicida</name>
    <dbReference type="NCBI Taxonomy" id="1276888"/>
    <lineage>
        <taxon>Bacteria</taxon>
        <taxon>Pseudomonadati</taxon>
        <taxon>Pseudomonadota</taxon>
        <taxon>Gammaproteobacteria</taxon>
        <taxon>Vibrionales</taxon>
        <taxon>Vibrionaceae</taxon>
        <taxon>Vibrio</taxon>
        <taxon>Vibrio oreintalis group</taxon>
    </lineage>
</organism>
<feature type="transmembrane region" description="Helical" evidence="10">
    <location>
        <begin position="211"/>
        <end position="232"/>
    </location>
</feature>
<dbReference type="InterPro" id="IPR003594">
    <property type="entry name" value="HATPase_dom"/>
</dbReference>
<feature type="coiled-coil region" evidence="9">
    <location>
        <begin position="272"/>
        <end position="315"/>
    </location>
</feature>
<dbReference type="InterPro" id="IPR005467">
    <property type="entry name" value="His_kinase_dom"/>
</dbReference>
<dbReference type="Gene3D" id="3.30.565.10">
    <property type="entry name" value="Histidine kinase-like ATPase, C-terminal domain"/>
    <property type="match status" value="1"/>
</dbReference>
<name>A0A177Y265_9VIBR</name>
<keyword evidence="2" id="KW-1003">Cell membrane</keyword>
<evidence type="ECO:0000313" key="12">
    <source>
        <dbReference type="EMBL" id="OAJ94962.1"/>
    </source>
</evidence>
<dbReference type="Proteomes" id="UP000078406">
    <property type="component" value="Unassembled WGS sequence"/>
</dbReference>
<evidence type="ECO:0000313" key="13">
    <source>
        <dbReference type="Proteomes" id="UP000078406"/>
    </source>
</evidence>
<dbReference type="PROSITE" id="PS50109">
    <property type="entry name" value="HIS_KIN"/>
    <property type="match status" value="1"/>
</dbReference>
<reference evidence="12 13" key="1">
    <citation type="journal article" date="2016" name="Syst. Appl. Microbiol.">
        <title>Vibrio bivalvicida sp. nov., a novel larval pathogen for bivalve molluscs reared in a hatchery.</title>
        <authorList>
            <person name="Dubert J."/>
            <person name="Romalde J.L."/>
            <person name="Prado S."/>
            <person name="Barja J.L."/>
        </authorList>
    </citation>
    <scope>NUCLEOTIDE SEQUENCE [LARGE SCALE GENOMIC DNA]</scope>
    <source>
        <strain evidence="12 13">605</strain>
    </source>
</reference>
<evidence type="ECO:0000256" key="3">
    <source>
        <dbReference type="ARBA" id="ARBA00022679"/>
    </source>
</evidence>
<evidence type="ECO:0000256" key="6">
    <source>
        <dbReference type="ARBA" id="ARBA00022989"/>
    </source>
</evidence>
<protein>
    <submittedName>
        <fullName evidence="12">Histidine kinase</fullName>
    </submittedName>
</protein>
<dbReference type="GO" id="GO:0000155">
    <property type="term" value="F:phosphorelay sensor kinase activity"/>
    <property type="evidence" value="ECO:0007669"/>
    <property type="project" value="InterPro"/>
</dbReference>
<comment type="subcellular location">
    <subcellularLocation>
        <location evidence="1">Cell membrane</location>
        <topology evidence="1">Multi-pass membrane protein</topology>
    </subcellularLocation>
</comment>
<dbReference type="InterPro" id="IPR011712">
    <property type="entry name" value="Sig_transdc_His_kin_sub3_dim/P"/>
</dbReference>
<dbReference type="GO" id="GO:0046983">
    <property type="term" value="F:protein dimerization activity"/>
    <property type="evidence" value="ECO:0007669"/>
    <property type="project" value="InterPro"/>
</dbReference>
<dbReference type="Pfam" id="PF02518">
    <property type="entry name" value="HATPase_c"/>
    <property type="match status" value="1"/>
</dbReference>
<evidence type="ECO:0000256" key="8">
    <source>
        <dbReference type="ARBA" id="ARBA00023136"/>
    </source>
</evidence>
<keyword evidence="8 10" id="KW-0472">Membrane</keyword>
<dbReference type="EMBL" id="LLEI02000021">
    <property type="protein sequence ID" value="OAJ94962.1"/>
    <property type="molecule type" value="Genomic_DNA"/>
</dbReference>
<dbReference type="RefSeq" id="WP_054961031.1">
    <property type="nucleotide sequence ID" value="NZ_LLEI02000021.1"/>
</dbReference>
<feature type="domain" description="Histidine kinase" evidence="11">
    <location>
        <begin position="259"/>
        <end position="460"/>
    </location>
</feature>